<accession>A0ACC0J298</accession>
<name>A0ACC0J298_9ERIC</name>
<reference evidence="1 2" key="1">
    <citation type="journal article" date="2022" name="Plant J.">
        <title>Chromosome-level genome of Camellia lanceoleosa provides a valuable resource for understanding genome evolution and self-incompatibility.</title>
        <authorList>
            <person name="Gong W."/>
            <person name="Xiao S."/>
            <person name="Wang L."/>
            <person name="Liao Z."/>
            <person name="Chang Y."/>
            <person name="Mo W."/>
            <person name="Hu G."/>
            <person name="Li W."/>
            <person name="Zhao G."/>
            <person name="Zhu H."/>
            <person name="Hu X."/>
            <person name="Ji K."/>
            <person name="Xiang X."/>
            <person name="Song Q."/>
            <person name="Yuan D."/>
            <person name="Jin S."/>
            <person name="Zhang L."/>
        </authorList>
    </citation>
    <scope>NUCLEOTIDE SEQUENCE [LARGE SCALE GENOMIC DNA]</scope>
    <source>
        <strain evidence="1">SQ_2022a</strain>
    </source>
</reference>
<evidence type="ECO:0000313" key="1">
    <source>
        <dbReference type="EMBL" id="KAI8031392.1"/>
    </source>
</evidence>
<organism evidence="1 2">
    <name type="scientific">Camellia lanceoleosa</name>
    <dbReference type="NCBI Taxonomy" id="1840588"/>
    <lineage>
        <taxon>Eukaryota</taxon>
        <taxon>Viridiplantae</taxon>
        <taxon>Streptophyta</taxon>
        <taxon>Embryophyta</taxon>
        <taxon>Tracheophyta</taxon>
        <taxon>Spermatophyta</taxon>
        <taxon>Magnoliopsida</taxon>
        <taxon>eudicotyledons</taxon>
        <taxon>Gunneridae</taxon>
        <taxon>Pentapetalae</taxon>
        <taxon>asterids</taxon>
        <taxon>Ericales</taxon>
        <taxon>Theaceae</taxon>
        <taxon>Camellia</taxon>
    </lineage>
</organism>
<dbReference type="Proteomes" id="UP001060215">
    <property type="component" value="Chromosome 1"/>
</dbReference>
<sequence>MATSSHHRLLLQLSILLGLLALSATARPGRHFHPCKTLIFFSASSSSSDSLDQNPNFSPKNPSITVFFTEIREIHPKPTTFVSSYPTVIVDRATVNDVEEHDDNRSLPFGLYSSSFRDRTKDILSVVGSLLFGVGCGALTAATLYLIWSLFAPNRFDFRDSDGEFDDDDDDDDDDVSPKKIGYVTIPAVDDPVKAPLVAKEVV</sequence>
<comment type="caution">
    <text evidence="1">The sequence shown here is derived from an EMBL/GenBank/DDBJ whole genome shotgun (WGS) entry which is preliminary data.</text>
</comment>
<protein>
    <submittedName>
        <fullName evidence="1">Uncharacterized protein</fullName>
    </submittedName>
</protein>
<dbReference type="EMBL" id="CM045758">
    <property type="protein sequence ID" value="KAI8031392.1"/>
    <property type="molecule type" value="Genomic_DNA"/>
</dbReference>
<gene>
    <name evidence="1" type="ORF">LOK49_LG01G02696</name>
</gene>
<evidence type="ECO:0000313" key="2">
    <source>
        <dbReference type="Proteomes" id="UP001060215"/>
    </source>
</evidence>
<keyword evidence="2" id="KW-1185">Reference proteome</keyword>
<proteinExistence type="predicted"/>